<keyword evidence="7 8" id="KW-0472">Membrane</keyword>
<comment type="subcellular location">
    <subcellularLocation>
        <location evidence="1">Cell membrane</location>
        <topology evidence="1">Multi-pass membrane protein</topology>
    </subcellularLocation>
</comment>
<dbReference type="CDD" id="cd06550">
    <property type="entry name" value="TM_ABC_iron-siderophores_like"/>
    <property type="match status" value="1"/>
</dbReference>
<dbReference type="Gene3D" id="1.10.3470.10">
    <property type="entry name" value="ABC transporter involved in vitamin B12 uptake, BtuC"/>
    <property type="match status" value="1"/>
</dbReference>
<feature type="transmembrane region" description="Helical" evidence="8">
    <location>
        <begin position="292"/>
        <end position="311"/>
    </location>
</feature>
<reference evidence="9 11" key="2">
    <citation type="submission" date="2024-03" db="EMBL/GenBank/DDBJ databases">
        <authorList>
            <person name="Alaster D. Moffat"/>
            <person name="Govind Chandra"/>
            <person name="Andrew W. Truman"/>
        </authorList>
    </citation>
    <scope>NUCLEOTIDE SEQUENCE [LARGE SCALE GENOMIC DNA]</scope>
    <source>
        <strain evidence="9">PS652</strain>
    </source>
</reference>
<keyword evidence="3" id="KW-0813">Transport</keyword>
<feature type="transmembrane region" description="Helical" evidence="8">
    <location>
        <begin position="71"/>
        <end position="91"/>
    </location>
</feature>
<keyword evidence="5 8" id="KW-0812">Transmembrane</keyword>
<reference evidence="10" key="1">
    <citation type="submission" date="2019-09" db="EMBL/GenBank/DDBJ databases">
        <authorList>
            <person name="Chandra G."/>
            <person name="Truman W A."/>
        </authorList>
    </citation>
    <scope>NUCLEOTIDE SEQUENCE [LARGE SCALE GENOMIC DNA]</scope>
    <source>
        <strain evidence="10">PS652</strain>
    </source>
</reference>
<dbReference type="EMBL" id="CABVHG010000015">
    <property type="protein sequence ID" value="VVM91217.1"/>
    <property type="molecule type" value="Genomic_DNA"/>
</dbReference>
<gene>
    <name evidence="10" type="primary">fepD</name>
    <name evidence="10" type="ORF">PS652_02796</name>
    <name evidence="9" type="ORF">PS652_03435</name>
</gene>
<name>A0A5E6TG49_PSEFL</name>
<dbReference type="GO" id="GO:0022857">
    <property type="term" value="F:transmembrane transporter activity"/>
    <property type="evidence" value="ECO:0007669"/>
    <property type="project" value="InterPro"/>
</dbReference>
<dbReference type="PANTHER" id="PTHR30472">
    <property type="entry name" value="FERRIC ENTEROBACTIN TRANSPORT SYSTEM PERMEASE PROTEIN"/>
    <property type="match status" value="1"/>
</dbReference>
<protein>
    <submittedName>
        <fullName evidence="10">Ferric enterobactin transport system permease protein FepD</fullName>
    </submittedName>
</protein>
<evidence type="ECO:0000313" key="9">
    <source>
        <dbReference type="EMBL" id="CAK9890590.1"/>
    </source>
</evidence>
<evidence type="ECO:0000256" key="6">
    <source>
        <dbReference type="ARBA" id="ARBA00022989"/>
    </source>
</evidence>
<dbReference type="InterPro" id="IPR000522">
    <property type="entry name" value="ABC_transptr_permease_BtuC"/>
</dbReference>
<dbReference type="Proteomes" id="UP000326595">
    <property type="component" value="Chromosome"/>
</dbReference>
<dbReference type="FunFam" id="1.10.3470.10:FF:000001">
    <property type="entry name" value="Vitamin B12 ABC transporter permease BtuC"/>
    <property type="match status" value="1"/>
</dbReference>
<evidence type="ECO:0000256" key="5">
    <source>
        <dbReference type="ARBA" id="ARBA00022692"/>
    </source>
</evidence>
<keyword evidence="4" id="KW-1003">Cell membrane</keyword>
<feature type="transmembrane region" description="Helical" evidence="8">
    <location>
        <begin position="103"/>
        <end position="124"/>
    </location>
</feature>
<evidence type="ECO:0000256" key="7">
    <source>
        <dbReference type="ARBA" id="ARBA00023136"/>
    </source>
</evidence>
<dbReference type="GO" id="GO:0033214">
    <property type="term" value="P:siderophore-iron import into cell"/>
    <property type="evidence" value="ECO:0007669"/>
    <property type="project" value="TreeGrafter"/>
</dbReference>
<feature type="transmembrane region" description="Helical" evidence="8">
    <location>
        <begin position="249"/>
        <end position="272"/>
    </location>
</feature>
<feature type="transmembrane region" description="Helical" evidence="8">
    <location>
        <begin position="130"/>
        <end position="149"/>
    </location>
</feature>
<sequence length="346" mass="35394">MAMAGQFALSLSRSRRPRSSGLVIGLGVLALLVVCSLLIGSRGIGLADIADAFWRYDPGNDQHLVIRELRIPRTLVAILTGLALGVAGALMQALTRNPLAEPGLLGINAGAALAVIIGVTLFKLVSIVEYLGFAFVGAGLAGVAVFMLGQARETGTNPVRLVLAGAGLSVMLGSVTGIILLNAPLEVFESFRKWSAGSVESSGFQTLAVLAIVVSLGVAVAVAIVGNLNALALGTDLGQALGVNVRATWLLACLAIMLLAGAATAAAGPIGFVGLVAPHLARRLVGADYRWIVPYAGLFAAILLLGADVIGRVVAAPAEVAAGIIVLLIGGPFFIVIVRRFRVSRS</sequence>
<dbReference type="Pfam" id="PF01032">
    <property type="entry name" value="FecCD"/>
    <property type="match status" value="1"/>
</dbReference>
<comment type="similarity">
    <text evidence="2">Belongs to the binding-protein-dependent transport system permease family. FecCD subfamily.</text>
</comment>
<dbReference type="GO" id="GO:0005886">
    <property type="term" value="C:plasma membrane"/>
    <property type="evidence" value="ECO:0007669"/>
    <property type="project" value="UniProtKB-SubCell"/>
</dbReference>
<evidence type="ECO:0000256" key="4">
    <source>
        <dbReference type="ARBA" id="ARBA00022475"/>
    </source>
</evidence>
<accession>A0A5E6TG49</accession>
<dbReference type="InterPro" id="IPR037294">
    <property type="entry name" value="ABC_BtuC-like"/>
</dbReference>
<dbReference type="SUPFAM" id="SSF81345">
    <property type="entry name" value="ABC transporter involved in vitamin B12 uptake, BtuC"/>
    <property type="match status" value="1"/>
</dbReference>
<evidence type="ECO:0000256" key="1">
    <source>
        <dbReference type="ARBA" id="ARBA00004651"/>
    </source>
</evidence>
<keyword evidence="6 8" id="KW-1133">Transmembrane helix</keyword>
<dbReference type="PANTHER" id="PTHR30472:SF1">
    <property type="entry name" value="FE(3+) DICITRATE TRANSPORT SYSTEM PERMEASE PROTEIN FECC-RELATED"/>
    <property type="match status" value="1"/>
</dbReference>
<feature type="transmembrane region" description="Helical" evidence="8">
    <location>
        <begin position="203"/>
        <end position="228"/>
    </location>
</feature>
<evidence type="ECO:0000256" key="3">
    <source>
        <dbReference type="ARBA" id="ARBA00022448"/>
    </source>
</evidence>
<feature type="transmembrane region" description="Helical" evidence="8">
    <location>
        <begin position="161"/>
        <end position="183"/>
    </location>
</feature>
<evidence type="ECO:0000256" key="8">
    <source>
        <dbReference type="SAM" id="Phobius"/>
    </source>
</evidence>
<evidence type="ECO:0000313" key="11">
    <source>
        <dbReference type="Proteomes" id="UP000326595"/>
    </source>
</evidence>
<dbReference type="EMBL" id="OZ024668">
    <property type="protein sequence ID" value="CAK9890590.1"/>
    <property type="molecule type" value="Genomic_DNA"/>
</dbReference>
<proteinExistence type="inferred from homology"/>
<dbReference type="AlphaFoldDB" id="A0A5E6TG49"/>
<organism evidence="10">
    <name type="scientific">Pseudomonas fluorescens</name>
    <dbReference type="NCBI Taxonomy" id="294"/>
    <lineage>
        <taxon>Bacteria</taxon>
        <taxon>Pseudomonadati</taxon>
        <taxon>Pseudomonadota</taxon>
        <taxon>Gammaproteobacteria</taxon>
        <taxon>Pseudomonadales</taxon>
        <taxon>Pseudomonadaceae</taxon>
        <taxon>Pseudomonas</taxon>
    </lineage>
</organism>
<evidence type="ECO:0000313" key="10">
    <source>
        <dbReference type="EMBL" id="VVM91217.1"/>
    </source>
</evidence>
<feature type="transmembrane region" description="Helical" evidence="8">
    <location>
        <begin position="318"/>
        <end position="338"/>
    </location>
</feature>
<evidence type="ECO:0000256" key="2">
    <source>
        <dbReference type="ARBA" id="ARBA00007935"/>
    </source>
</evidence>